<reference evidence="2" key="1">
    <citation type="submission" date="2023-07" db="EMBL/GenBank/DDBJ databases">
        <title>Paracoccus sp. MBLB3053 whole genome sequence.</title>
        <authorList>
            <person name="Hwang C.Y."/>
            <person name="Cho E.-S."/>
            <person name="Seo M.-J."/>
        </authorList>
    </citation>
    <scope>NUCLEOTIDE SEQUENCE [LARGE SCALE GENOMIC DNA]</scope>
    <source>
        <strain evidence="2">MBLB3053</strain>
    </source>
</reference>
<comment type="caution">
    <text evidence="1">The sequence shown here is derived from an EMBL/GenBank/DDBJ whole genome shotgun (WGS) entry which is preliminary data.</text>
</comment>
<gene>
    <name evidence="1" type="ORF">RGQ15_20345</name>
</gene>
<evidence type="ECO:0000313" key="1">
    <source>
        <dbReference type="EMBL" id="MDS9469909.1"/>
    </source>
</evidence>
<dbReference type="EMBL" id="JAVQLW010000005">
    <property type="protein sequence ID" value="MDS9469909.1"/>
    <property type="molecule type" value="Genomic_DNA"/>
</dbReference>
<keyword evidence="2" id="KW-1185">Reference proteome</keyword>
<dbReference type="RefSeq" id="WP_311162676.1">
    <property type="nucleotide sequence ID" value="NZ_JAVQLW010000005.1"/>
</dbReference>
<sequence length="49" mass="5145">MREAATLILGAAWLAMPEALRDLESGSLVRLPAADLAIVPKLGATMARL</sequence>
<protein>
    <submittedName>
        <fullName evidence="1">Uncharacterized protein</fullName>
    </submittedName>
</protein>
<proteinExistence type="predicted"/>
<organism evidence="1 2">
    <name type="scientific">Paracoccus aurantius</name>
    <dbReference type="NCBI Taxonomy" id="3073814"/>
    <lineage>
        <taxon>Bacteria</taxon>
        <taxon>Pseudomonadati</taxon>
        <taxon>Pseudomonadota</taxon>
        <taxon>Alphaproteobacteria</taxon>
        <taxon>Rhodobacterales</taxon>
        <taxon>Paracoccaceae</taxon>
        <taxon>Paracoccus</taxon>
    </lineage>
</organism>
<name>A0ABU2I043_9RHOB</name>
<evidence type="ECO:0000313" key="2">
    <source>
        <dbReference type="Proteomes" id="UP001269144"/>
    </source>
</evidence>
<dbReference type="Proteomes" id="UP001269144">
    <property type="component" value="Unassembled WGS sequence"/>
</dbReference>
<accession>A0ABU2I043</accession>